<dbReference type="Proteomes" id="UP000320386">
    <property type="component" value="Chromosome"/>
</dbReference>
<dbReference type="RefSeq" id="WP_145444914.1">
    <property type="nucleotide sequence ID" value="NZ_CP036280.1"/>
</dbReference>
<name>A0A518BUV0_9BACT</name>
<dbReference type="AlphaFoldDB" id="A0A518BUV0"/>
<evidence type="ECO:0000313" key="3">
    <source>
        <dbReference type="Proteomes" id="UP000320386"/>
    </source>
</evidence>
<evidence type="ECO:0000313" key="2">
    <source>
        <dbReference type="EMBL" id="QDU70765.1"/>
    </source>
</evidence>
<accession>A0A518BUV0</accession>
<dbReference type="InterPro" id="IPR036890">
    <property type="entry name" value="HATPase_C_sf"/>
</dbReference>
<dbReference type="SUPFAM" id="SSF55874">
    <property type="entry name" value="ATPase domain of HSP90 chaperone/DNA topoisomerase II/histidine kinase"/>
    <property type="match status" value="1"/>
</dbReference>
<keyword evidence="3" id="KW-1185">Reference proteome</keyword>
<dbReference type="OrthoDB" id="9802640at2"/>
<dbReference type="KEGG" id="mcad:Pan265_06010"/>
<evidence type="ECO:0000256" key="1">
    <source>
        <dbReference type="SAM" id="MobiDB-lite"/>
    </source>
</evidence>
<dbReference type="Pfam" id="PF13589">
    <property type="entry name" value="HATPase_c_3"/>
    <property type="match status" value="1"/>
</dbReference>
<dbReference type="EMBL" id="CP036280">
    <property type="protein sequence ID" value="QDU70765.1"/>
    <property type="molecule type" value="Genomic_DNA"/>
</dbReference>
<dbReference type="Gene3D" id="3.30.565.10">
    <property type="entry name" value="Histidine kinase-like ATPase, C-terminal domain"/>
    <property type="match status" value="1"/>
</dbReference>
<gene>
    <name evidence="2" type="ORF">Pan265_06010</name>
</gene>
<protein>
    <submittedName>
        <fullName evidence="2">Uncharacterized protein</fullName>
    </submittedName>
</protein>
<organism evidence="2 3">
    <name type="scientific">Mucisphaera calidilacus</name>
    <dbReference type="NCBI Taxonomy" id="2527982"/>
    <lineage>
        <taxon>Bacteria</taxon>
        <taxon>Pseudomonadati</taxon>
        <taxon>Planctomycetota</taxon>
        <taxon>Phycisphaerae</taxon>
        <taxon>Phycisphaerales</taxon>
        <taxon>Phycisphaeraceae</taxon>
        <taxon>Mucisphaera</taxon>
    </lineage>
</organism>
<feature type="region of interest" description="Disordered" evidence="1">
    <location>
        <begin position="821"/>
        <end position="844"/>
    </location>
</feature>
<sequence length="844" mass="92752">MANSTTLVSDGITALADHHKVHSRSVSLSPALVGLLSEQLYRSPVKALEELVVNSFDAEANSCRLYVPQPTEMVSQSKSAVIAVWDDGFGMDVAGLTELWAIGDSRKRDPDFITEKQIKRKQIGKFGIGKLATYAVCERVTYLSSTASGLFAVTIDYNAFAKASKGTVQDVPLSIVKVPTISDSGFESAINALTDKLGIDSQSLNEPGWTLVLLEKLRRKAQDITQGRLRWVLGTAMPLQADFALYLNRTEILSSKEEYETAINFAIHDLPKQRLKSLTEETGEAWTIKDSILLCETLPKGVGGTVRVYKRPLTGKSDDIIRSHGFFIRVNGRLINEDDPLFGLDPLSHKTFYRFRADLDVNDLDAVLLSSREEVGASDQKRVLDAVMRCVFNEARTQFENSDGKLFGENEHVRESDRLFVAPHLVERPLADVLTPNASAAETSDAGVSWFYLDAATDEDLSEIIGRLYSGERSKYRYDFETRGPNDRLVRFEPKTNRFVLNDSHEFIRAHAEDAGSLRTLKDLVTADMLLEVYMRESGVRSEVIGEILENRDALLRALARDHGFSLASIAGGLRDAAANERDLEVYLVRAVRALGFNAQHVSGAEEPDGVARFISYPEGERKFILEAKSSTKVPSLGAIDFGGLRQHAKDNKCERCLLVAPDYPGGSKQDDAQAAKRADELKVSCWTVENLARVVESAERRHINARDIYKIVDTAFSPDSVCAAVEDLLSDPGGDLSSLYSAIITVLRGLEGKLPDSTRTVSQIAGKVVDIKGFEGVNEDKIRHAIAQMAGASRGALHLSDEDAVINSTSLNELENRLSSHLTEGGNGRSEGLFMESNGTDKG</sequence>
<proteinExistence type="predicted"/>
<reference evidence="2 3" key="1">
    <citation type="submission" date="2019-02" db="EMBL/GenBank/DDBJ databases">
        <title>Deep-cultivation of Planctomycetes and their phenomic and genomic characterization uncovers novel biology.</title>
        <authorList>
            <person name="Wiegand S."/>
            <person name="Jogler M."/>
            <person name="Boedeker C."/>
            <person name="Pinto D."/>
            <person name="Vollmers J."/>
            <person name="Rivas-Marin E."/>
            <person name="Kohn T."/>
            <person name="Peeters S.H."/>
            <person name="Heuer A."/>
            <person name="Rast P."/>
            <person name="Oberbeckmann S."/>
            <person name="Bunk B."/>
            <person name="Jeske O."/>
            <person name="Meyerdierks A."/>
            <person name="Storesund J.E."/>
            <person name="Kallscheuer N."/>
            <person name="Luecker S."/>
            <person name="Lage O.M."/>
            <person name="Pohl T."/>
            <person name="Merkel B.J."/>
            <person name="Hornburger P."/>
            <person name="Mueller R.-W."/>
            <person name="Bruemmer F."/>
            <person name="Labrenz M."/>
            <person name="Spormann A.M."/>
            <person name="Op den Camp H."/>
            <person name="Overmann J."/>
            <person name="Amann R."/>
            <person name="Jetten M.S.M."/>
            <person name="Mascher T."/>
            <person name="Medema M.H."/>
            <person name="Devos D.P."/>
            <person name="Kaster A.-K."/>
            <person name="Ovreas L."/>
            <person name="Rohde M."/>
            <person name="Galperin M.Y."/>
            <person name="Jogler C."/>
        </authorList>
    </citation>
    <scope>NUCLEOTIDE SEQUENCE [LARGE SCALE GENOMIC DNA]</scope>
    <source>
        <strain evidence="2 3">Pan265</strain>
    </source>
</reference>